<dbReference type="Proteomes" id="UP000831787">
    <property type="component" value="Chromosome"/>
</dbReference>
<protein>
    <submittedName>
        <fullName evidence="2">Uncharacterized protein</fullName>
    </submittedName>
</protein>
<dbReference type="EMBL" id="CP095073">
    <property type="protein sequence ID" value="UOQ45219.1"/>
    <property type="molecule type" value="Genomic_DNA"/>
</dbReference>
<proteinExistence type="predicted"/>
<keyword evidence="3" id="KW-1185">Reference proteome</keyword>
<name>A0ABY4EL74_9BACI</name>
<accession>A0ABY4EL74</accession>
<keyword evidence="1" id="KW-0175">Coiled coil</keyword>
<sequence>MAKKSAPDSIQLKQKLIYYKAELEKYKDKVQDYQDNYHYAMLEKLKKENEMLVNDNESLSIQLRASKEEFNRRLQAQENQGKVYKEKGDEMQKEITALKDELTTKKKATEELIEEVTAATKELEHLKKIRSSLQTKKFSLESQLQKTENEYTQYKLDTEEKMQKLNEVLKDTEAALTRKTTEKEQISDEYAHVKRALQDELAHQVNITEELNERIERLSEENVFLKEKNEAFRQEEELFKTISSALPSKDTERAFEQNNLDKDQLIEQIGSAINYEGPLNFYPYFIDFLENKVAELTEEIDAFEKD</sequence>
<reference evidence="2 3" key="1">
    <citation type="submission" date="2022-04" db="EMBL/GenBank/DDBJ databases">
        <title>Halobacillus sp. isolated from saltern.</title>
        <authorList>
            <person name="Won M."/>
            <person name="Lee C.-M."/>
            <person name="Woen H.-Y."/>
            <person name="Kwon S.-W."/>
        </authorList>
    </citation>
    <scope>NUCLEOTIDE SEQUENCE [LARGE SCALE GENOMIC DNA]</scope>
    <source>
        <strain evidence="2 3">SSBR10-3</strain>
    </source>
</reference>
<evidence type="ECO:0000256" key="1">
    <source>
        <dbReference type="SAM" id="Coils"/>
    </source>
</evidence>
<feature type="coiled-coil region" evidence="1">
    <location>
        <begin position="16"/>
        <end position="235"/>
    </location>
</feature>
<organism evidence="2 3">
    <name type="scientific">Halobacillus salinarum</name>
    <dbReference type="NCBI Taxonomy" id="2932257"/>
    <lineage>
        <taxon>Bacteria</taxon>
        <taxon>Bacillati</taxon>
        <taxon>Bacillota</taxon>
        <taxon>Bacilli</taxon>
        <taxon>Bacillales</taxon>
        <taxon>Bacillaceae</taxon>
        <taxon>Halobacillus</taxon>
    </lineage>
</organism>
<dbReference type="RefSeq" id="WP_244711777.1">
    <property type="nucleotide sequence ID" value="NZ_CP095073.1"/>
</dbReference>
<evidence type="ECO:0000313" key="3">
    <source>
        <dbReference type="Proteomes" id="UP000831787"/>
    </source>
</evidence>
<gene>
    <name evidence="2" type="ORF">MUN89_04525</name>
</gene>
<evidence type="ECO:0000313" key="2">
    <source>
        <dbReference type="EMBL" id="UOQ45219.1"/>
    </source>
</evidence>